<proteinExistence type="predicted"/>
<dbReference type="EMBL" id="AMZN01000003">
    <property type="protein sequence ID" value="ELR73715.1"/>
    <property type="molecule type" value="Genomic_DNA"/>
</dbReference>
<dbReference type="Proteomes" id="UP000011135">
    <property type="component" value="Unassembled WGS sequence"/>
</dbReference>
<gene>
    <name evidence="1" type="ORF">C900_02119</name>
</gene>
<sequence>MNLKFWTKPTTLTDEDGNEVELLEVAECNCIFLFDYQIDELAIQEFDSIKVNGETLEQIDAENILTEMLEIKLDTLKE</sequence>
<organism evidence="1 2">
    <name type="scientific">Fulvivirga imtechensis AK7</name>
    <dbReference type="NCBI Taxonomy" id="1237149"/>
    <lineage>
        <taxon>Bacteria</taxon>
        <taxon>Pseudomonadati</taxon>
        <taxon>Bacteroidota</taxon>
        <taxon>Cytophagia</taxon>
        <taxon>Cytophagales</taxon>
        <taxon>Fulvivirgaceae</taxon>
        <taxon>Fulvivirga</taxon>
    </lineage>
</organism>
<evidence type="ECO:0000313" key="2">
    <source>
        <dbReference type="Proteomes" id="UP000011135"/>
    </source>
</evidence>
<evidence type="ECO:0000313" key="1">
    <source>
        <dbReference type="EMBL" id="ELR73715.1"/>
    </source>
</evidence>
<dbReference type="AlphaFoldDB" id="L8JY68"/>
<accession>L8JY68</accession>
<name>L8JY68_9BACT</name>
<protein>
    <submittedName>
        <fullName evidence="1">Uncharacterized protein</fullName>
    </submittedName>
</protein>
<keyword evidence="2" id="KW-1185">Reference proteome</keyword>
<comment type="caution">
    <text evidence="1">The sequence shown here is derived from an EMBL/GenBank/DDBJ whole genome shotgun (WGS) entry which is preliminary data.</text>
</comment>
<reference evidence="1 2" key="1">
    <citation type="submission" date="2012-12" db="EMBL/GenBank/DDBJ databases">
        <title>Genome assembly of Fulvivirga imtechensis AK7.</title>
        <authorList>
            <person name="Nupur N."/>
            <person name="Khatri I."/>
            <person name="Kumar R."/>
            <person name="Subramanian S."/>
            <person name="Pinnaka A."/>
        </authorList>
    </citation>
    <scope>NUCLEOTIDE SEQUENCE [LARGE SCALE GENOMIC DNA]</scope>
    <source>
        <strain evidence="1 2">AK7</strain>
    </source>
</reference>